<gene>
    <name evidence="4" type="ORF">ENJ10_09655</name>
</gene>
<dbReference type="PANTHER" id="PTHR11835:SF34">
    <property type="entry name" value="ISOCITRATE DEHYDROGENASE [NAD] SUBUNIT ALPHA, MITOCHONDRIAL"/>
    <property type="match status" value="1"/>
</dbReference>
<dbReference type="GO" id="GO:0051287">
    <property type="term" value="F:NAD binding"/>
    <property type="evidence" value="ECO:0007669"/>
    <property type="project" value="InterPro"/>
</dbReference>
<dbReference type="PANTHER" id="PTHR11835">
    <property type="entry name" value="DECARBOXYLATING DEHYDROGENASES-ISOCITRATE, ISOPROPYLMALATE, TARTRATE"/>
    <property type="match status" value="1"/>
</dbReference>
<comment type="caution">
    <text evidence="4">The sequence shown here is derived from an EMBL/GenBank/DDBJ whole genome shotgun (WGS) entry which is preliminary data.</text>
</comment>
<evidence type="ECO:0000313" key="4">
    <source>
        <dbReference type="EMBL" id="HED10941.1"/>
    </source>
</evidence>
<dbReference type="PROSITE" id="PS00470">
    <property type="entry name" value="IDH_IMDH"/>
    <property type="match status" value="1"/>
</dbReference>
<organism evidence="4">
    <name type="scientific">Caldithrix abyssi</name>
    <dbReference type="NCBI Taxonomy" id="187145"/>
    <lineage>
        <taxon>Bacteria</taxon>
        <taxon>Pseudomonadati</taxon>
        <taxon>Calditrichota</taxon>
        <taxon>Calditrichia</taxon>
        <taxon>Calditrichales</taxon>
        <taxon>Calditrichaceae</taxon>
        <taxon>Caldithrix</taxon>
    </lineage>
</organism>
<dbReference type="GO" id="GO:0000287">
    <property type="term" value="F:magnesium ion binding"/>
    <property type="evidence" value="ECO:0007669"/>
    <property type="project" value="InterPro"/>
</dbReference>
<dbReference type="Proteomes" id="UP000886005">
    <property type="component" value="Unassembled WGS sequence"/>
</dbReference>
<feature type="domain" description="Isopropylmalate dehydrogenase-like" evidence="3">
    <location>
        <begin position="9"/>
        <end position="333"/>
    </location>
</feature>
<evidence type="ECO:0000259" key="3">
    <source>
        <dbReference type="SMART" id="SM01329"/>
    </source>
</evidence>
<name>A0A7V1LMX1_CALAY</name>
<dbReference type="SUPFAM" id="SSF53659">
    <property type="entry name" value="Isocitrate/Isopropylmalate dehydrogenase-like"/>
    <property type="match status" value="1"/>
</dbReference>
<dbReference type="EMBL" id="DRLD01000266">
    <property type="protein sequence ID" value="HED10941.1"/>
    <property type="molecule type" value="Genomic_DNA"/>
</dbReference>
<protein>
    <submittedName>
        <fullName evidence="4">Isocitrate/isopropylmalate dehydrogenase family protein</fullName>
    </submittedName>
</protein>
<proteinExistence type="inferred from homology"/>
<dbReference type="GO" id="GO:0004449">
    <property type="term" value="F:isocitrate dehydrogenase (NAD+) activity"/>
    <property type="evidence" value="ECO:0007669"/>
    <property type="project" value="TreeGrafter"/>
</dbReference>
<dbReference type="SMART" id="SM01329">
    <property type="entry name" value="Iso_dh"/>
    <property type="match status" value="1"/>
</dbReference>
<dbReference type="InterPro" id="IPR019818">
    <property type="entry name" value="IsoCit/isopropylmalate_DH_CS"/>
</dbReference>
<dbReference type="InterPro" id="IPR024084">
    <property type="entry name" value="IsoPropMal-DH-like_dom"/>
</dbReference>
<keyword evidence="2" id="KW-0560">Oxidoreductase</keyword>
<evidence type="ECO:0000256" key="1">
    <source>
        <dbReference type="ARBA" id="ARBA00007769"/>
    </source>
</evidence>
<sequence length="341" mass="36668">MSTKQKSVKVTLIPGDGIGPEVTSAARKVIAAAGVVIDWEIVDAGAGALDKYDTTLPEETVESIRKNKVALKGPLTTPIGKGFTSVNVGLRKALELYSNIRPVRSALGISVHHKPIDLVIFRENTEDLYAGLEQDVAPGVAQSLKIITEAASTRIAKSAFEWAHRNKRHTIHAVHKANIMKKSDGLFLDSVRKVAARYPDITYKEIIVDNCAMQLVMHPEQFDVMVLGNLYGDIISDLCAGLVGGLGVVPGANIGDEMAVFESVHGSAPDIAGKGIANPLATILSANMMLRHLGFSKEADRIQAAIVLFLSERHHLTPDMGGNATTDEMANAIIEKIKLLR</sequence>
<dbReference type="Gene3D" id="3.40.718.10">
    <property type="entry name" value="Isopropylmalate Dehydrogenase"/>
    <property type="match status" value="1"/>
</dbReference>
<reference evidence="4" key="1">
    <citation type="journal article" date="2020" name="mSystems">
        <title>Genome- and Community-Level Interaction Insights into Carbon Utilization and Element Cycling Functions of Hydrothermarchaeota in Hydrothermal Sediment.</title>
        <authorList>
            <person name="Zhou Z."/>
            <person name="Liu Y."/>
            <person name="Xu W."/>
            <person name="Pan J."/>
            <person name="Luo Z.H."/>
            <person name="Li M."/>
        </authorList>
    </citation>
    <scope>NUCLEOTIDE SEQUENCE [LARGE SCALE GENOMIC DNA]</scope>
    <source>
        <strain evidence="4">HyVt-456</strain>
    </source>
</reference>
<dbReference type="Pfam" id="PF00180">
    <property type="entry name" value="Iso_dh"/>
    <property type="match status" value="1"/>
</dbReference>
<evidence type="ECO:0000256" key="2">
    <source>
        <dbReference type="ARBA" id="ARBA00023002"/>
    </source>
</evidence>
<dbReference type="FunFam" id="3.40.718.10:FF:000014">
    <property type="entry name" value="Isocitrate dehydrogenase (NAD(+))"/>
    <property type="match status" value="1"/>
</dbReference>
<comment type="similarity">
    <text evidence="1">Belongs to the isocitrate and isopropylmalate dehydrogenases family.</text>
</comment>
<accession>A0A7V1LMX1</accession>
<dbReference type="GO" id="GO:0006099">
    <property type="term" value="P:tricarboxylic acid cycle"/>
    <property type="evidence" value="ECO:0007669"/>
    <property type="project" value="TreeGrafter"/>
</dbReference>
<dbReference type="AlphaFoldDB" id="A0A7V1LMX1"/>
<dbReference type="GO" id="GO:0006102">
    <property type="term" value="P:isocitrate metabolic process"/>
    <property type="evidence" value="ECO:0007669"/>
    <property type="project" value="TreeGrafter"/>
</dbReference>